<dbReference type="PANTHER" id="PTHR31080">
    <property type="entry name" value="PECTINESTERASE INHIBITOR-LIKE"/>
    <property type="match status" value="1"/>
</dbReference>
<dbReference type="CDD" id="cd15798">
    <property type="entry name" value="PMEI-like_3"/>
    <property type="match status" value="1"/>
</dbReference>
<keyword evidence="1 3" id="KW-0732">Signal</keyword>
<dbReference type="PANTHER" id="PTHR31080:SF207">
    <property type="entry name" value="PECTINESTERASE INHIBITOR 9"/>
    <property type="match status" value="1"/>
</dbReference>
<comment type="similarity">
    <text evidence="2">Belongs to the PMEI family.</text>
</comment>
<accession>A0A371E066</accession>
<proteinExistence type="inferred from homology"/>
<feature type="domain" description="Pectinesterase inhibitor" evidence="4">
    <location>
        <begin position="31"/>
        <end position="190"/>
    </location>
</feature>
<reference evidence="5" key="1">
    <citation type="submission" date="2018-05" db="EMBL/GenBank/DDBJ databases">
        <title>Draft genome of Mucuna pruriens seed.</title>
        <authorList>
            <person name="Nnadi N.E."/>
            <person name="Vos R."/>
            <person name="Hasami M.H."/>
            <person name="Devisetty U.K."/>
            <person name="Aguiy J.C."/>
        </authorList>
    </citation>
    <scope>NUCLEOTIDE SEQUENCE [LARGE SCALE GENOMIC DNA]</scope>
    <source>
        <strain evidence="5">JCA_2017</strain>
    </source>
</reference>
<feature type="non-terminal residue" evidence="5">
    <location>
        <position position="1"/>
    </location>
</feature>
<dbReference type="NCBIfam" id="TIGR01614">
    <property type="entry name" value="PME_inhib"/>
    <property type="match status" value="1"/>
</dbReference>
<gene>
    <name evidence="5" type="ORF">CR513_62574</name>
</gene>
<evidence type="ECO:0000256" key="2">
    <source>
        <dbReference type="ARBA" id="ARBA00038471"/>
    </source>
</evidence>
<dbReference type="OrthoDB" id="1430376at2759"/>
<dbReference type="InterPro" id="IPR051955">
    <property type="entry name" value="PME_Inhibitor"/>
</dbReference>
<keyword evidence="6" id="KW-1185">Reference proteome</keyword>
<comment type="caution">
    <text evidence="5">The sequence shown here is derived from an EMBL/GenBank/DDBJ whole genome shotgun (WGS) entry which is preliminary data.</text>
</comment>
<dbReference type="AlphaFoldDB" id="A0A371E066"/>
<dbReference type="FunFam" id="1.20.140.40:FF:000005">
    <property type="entry name" value="Pectin methylesterase inhibitor 1"/>
    <property type="match status" value="1"/>
</dbReference>
<dbReference type="EMBL" id="QJKJ01017799">
    <property type="protein sequence ID" value="RDX58131.1"/>
    <property type="molecule type" value="Genomic_DNA"/>
</dbReference>
<dbReference type="SMART" id="SM00856">
    <property type="entry name" value="PMEI"/>
    <property type="match status" value="1"/>
</dbReference>
<evidence type="ECO:0000259" key="4">
    <source>
        <dbReference type="SMART" id="SM00856"/>
    </source>
</evidence>
<evidence type="ECO:0000313" key="6">
    <source>
        <dbReference type="Proteomes" id="UP000257109"/>
    </source>
</evidence>
<name>A0A371E066_MUCPR</name>
<dbReference type="Gene3D" id="1.20.140.40">
    <property type="entry name" value="Invertase/pectin methylesterase inhibitor family protein"/>
    <property type="match status" value="1"/>
</dbReference>
<dbReference type="Proteomes" id="UP000257109">
    <property type="component" value="Unassembled WGS sequence"/>
</dbReference>
<dbReference type="InterPro" id="IPR035513">
    <property type="entry name" value="Invertase/methylesterase_inhib"/>
</dbReference>
<sequence length="201" mass="21974">MGARVLGLSLLLLNLVLHMSTTVKSVVANSNPIDFIKSSCKTTRYPVVCIKSLSAYASAIHQSDEHLAITALSVSVSRTRSSASFVKKLGTQKGMKPKDYNVVKDCIENIDDNVDRLSQSVKEFGLLGNPKGKDFAWHMSNIQTWVSAAITKQGTCLDGLDGPHVDAKLKLAIRPRILDASQVTSNALVFINRFASKHRTY</sequence>
<organism evidence="5 6">
    <name type="scientific">Mucuna pruriens</name>
    <name type="common">Velvet bean</name>
    <name type="synonym">Dolichos pruriens</name>
    <dbReference type="NCBI Taxonomy" id="157652"/>
    <lineage>
        <taxon>Eukaryota</taxon>
        <taxon>Viridiplantae</taxon>
        <taxon>Streptophyta</taxon>
        <taxon>Embryophyta</taxon>
        <taxon>Tracheophyta</taxon>
        <taxon>Spermatophyta</taxon>
        <taxon>Magnoliopsida</taxon>
        <taxon>eudicotyledons</taxon>
        <taxon>Gunneridae</taxon>
        <taxon>Pentapetalae</taxon>
        <taxon>rosids</taxon>
        <taxon>fabids</taxon>
        <taxon>Fabales</taxon>
        <taxon>Fabaceae</taxon>
        <taxon>Papilionoideae</taxon>
        <taxon>50 kb inversion clade</taxon>
        <taxon>NPAAA clade</taxon>
        <taxon>indigoferoid/millettioid clade</taxon>
        <taxon>Phaseoleae</taxon>
        <taxon>Mucuna</taxon>
    </lineage>
</organism>
<dbReference type="STRING" id="157652.A0A371E066"/>
<evidence type="ECO:0000256" key="1">
    <source>
        <dbReference type="ARBA" id="ARBA00022729"/>
    </source>
</evidence>
<feature type="signal peptide" evidence="3">
    <location>
        <begin position="1"/>
        <end position="28"/>
    </location>
</feature>
<feature type="chain" id="PRO_5017026395" description="Pectinesterase inhibitor domain-containing protein" evidence="3">
    <location>
        <begin position="29"/>
        <end position="201"/>
    </location>
</feature>
<dbReference type="SUPFAM" id="SSF101148">
    <property type="entry name" value="Plant invertase/pectin methylesterase inhibitor"/>
    <property type="match status" value="1"/>
</dbReference>
<dbReference type="InterPro" id="IPR006501">
    <property type="entry name" value="Pectinesterase_inhib_dom"/>
</dbReference>
<dbReference type="Pfam" id="PF04043">
    <property type="entry name" value="PMEI"/>
    <property type="match status" value="1"/>
</dbReference>
<protein>
    <recommendedName>
        <fullName evidence="4">Pectinesterase inhibitor domain-containing protein</fullName>
    </recommendedName>
</protein>
<dbReference type="GO" id="GO:0046910">
    <property type="term" value="F:pectinesterase inhibitor activity"/>
    <property type="evidence" value="ECO:0007669"/>
    <property type="project" value="UniProtKB-ARBA"/>
</dbReference>
<evidence type="ECO:0000256" key="3">
    <source>
        <dbReference type="SAM" id="SignalP"/>
    </source>
</evidence>
<evidence type="ECO:0000313" key="5">
    <source>
        <dbReference type="EMBL" id="RDX58131.1"/>
    </source>
</evidence>